<dbReference type="STRING" id="747525.W4K5R2"/>
<organism evidence="11 12">
    <name type="scientific">Heterobasidion irregulare (strain TC 32-1)</name>
    <dbReference type="NCBI Taxonomy" id="747525"/>
    <lineage>
        <taxon>Eukaryota</taxon>
        <taxon>Fungi</taxon>
        <taxon>Dikarya</taxon>
        <taxon>Basidiomycota</taxon>
        <taxon>Agaricomycotina</taxon>
        <taxon>Agaricomycetes</taxon>
        <taxon>Russulales</taxon>
        <taxon>Bondarzewiaceae</taxon>
        <taxon>Heterobasidion</taxon>
        <taxon>Heterobasidion annosum species complex</taxon>
    </lineage>
</organism>
<dbReference type="GeneID" id="20678585"/>
<keyword evidence="12" id="KW-1185">Reference proteome</keyword>
<keyword evidence="3" id="KW-0146">Chitin degradation</keyword>
<dbReference type="InterPro" id="IPR001579">
    <property type="entry name" value="Glyco_hydro_18_chit_AS"/>
</dbReference>
<evidence type="ECO:0000256" key="4">
    <source>
        <dbReference type="ARBA" id="ARBA00023277"/>
    </source>
</evidence>
<evidence type="ECO:0000313" key="11">
    <source>
        <dbReference type="EMBL" id="ETW81104.1"/>
    </source>
</evidence>
<comment type="catalytic activity">
    <reaction evidence="1">
        <text>Random endo-hydrolysis of N-acetyl-beta-D-glucosaminide (1-&gt;4)-beta-linkages in chitin and chitodextrins.</text>
        <dbReference type="EC" id="3.2.1.14"/>
    </reaction>
</comment>
<dbReference type="EMBL" id="KI925459">
    <property type="protein sequence ID" value="ETW81104.1"/>
    <property type="molecule type" value="Genomic_DNA"/>
</dbReference>
<keyword evidence="4" id="KW-0119">Carbohydrate metabolism</keyword>
<dbReference type="PANTHER" id="PTHR11177:SF392">
    <property type="entry name" value="HAP41P"/>
    <property type="match status" value="1"/>
</dbReference>
<sequence>MIFPLSFLLVGAAFASALPDPTSVLNDLDCESGSDLVAASWYAGWHSADVPLSGVSWEKYTHMTYAFAETTPDPHKLSLANSDEQLLPEFVKSAHEHGVKALVSIGGWTGGLYFSSNVGDATNRTIFVNTVIDMVTTYGLDGIDIDWEYPNKLGVGCNVVSPSDTANLLFFLQELRAHPLGSTLIVTAASSISPWVDENGNASTDLSGFASVLTYVAVMNYDIWGSWSNAVGPNAPLDDACASPANQAGSATSAVQAWNAAGIPHDQIVLGVPGYGHSFRVSTAAALPNGADGALASYPAFNKADQPLGDRWDDANPGPDVCGNAQGAGGVFNFFGLVEGGFLNDNGTVAAGIAYAFDECSQTPFVYNSTSQVMVSYDNADSFAAKGKFINTLGLRGFAMWEAGGDFKDILVDSIRSASGFA</sequence>
<evidence type="ECO:0000256" key="2">
    <source>
        <dbReference type="ARBA" id="ARBA00022801"/>
    </source>
</evidence>
<dbReference type="InterPro" id="IPR029070">
    <property type="entry name" value="Chitinase_insertion_sf"/>
</dbReference>
<name>W4K5R2_HETIT</name>
<dbReference type="OrthoDB" id="73875at2759"/>
<evidence type="ECO:0000259" key="10">
    <source>
        <dbReference type="PROSITE" id="PS51910"/>
    </source>
</evidence>
<dbReference type="eggNOG" id="KOG2806">
    <property type="taxonomic scope" value="Eukaryota"/>
</dbReference>
<dbReference type="GO" id="GO:0000272">
    <property type="term" value="P:polysaccharide catabolic process"/>
    <property type="evidence" value="ECO:0007669"/>
    <property type="project" value="UniProtKB-KW"/>
</dbReference>
<dbReference type="Pfam" id="PF00704">
    <property type="entry name" value="Glyco_hydro_18"/>
    <property type="match status" value="1"/>
</dbReference>
<dbReference type="Gene3D" id="3.10.50.10">
    <property type="match status" value="1"/>
</dbReference>
<dbReference type="AlphaFoldDB" id="W4K5R2"/>
<evidence type="ECO:0000256" key="6">
    <source>
        <dbReference type="ARBA" id="ARBA00023326"/>
    </source>
</evidence>
<evidence type="ECO:0000313" key="12">
    <source>
        <dbReference type="Proteomes" id="UP000030671"/>
    </source>
</evidence>
<dbReference type="SUPFAM" id="SSF51445">
    <property type="entry name" value="(Trans)glycosidases"/>
    <property type="match status" value="1"/>
</dbReference>
<protein>
    <submittedName>
        <fullName evidence="11">Glycoside hydrolase family 18 protein</fullName>
    </submittedName>
</protein>
<feature type="domain" description="GH18" evidence="10">
    <location>
        <begin position="36"/>
        <end position="422"/>
    </location>
</feature>
<evidence type="ECO:0000256" key="8">
    <source>
        <dbReference type="RuleBase" id="RU004453"/>
    </source>
</evidence>
<evidence type="ECO:0000256" key="1">
    <source>
        <dbReference type="ARBA" id="ARBA00000822"/>
    </source>
</evidence>
<dbReference type="GO" id="GO:0005576">
    <property type="term" value="C:extracellular region"/>
    <property type="evidence" value="ECO:0007669"/>
    <property type="project" value="TreeGrafter"/>
</dbReference>
<dbReference type="SUPFAM" id="SSF54556">
    <property type="entry name" value="Chitinase insertion domain"/>
    <property type="match status" value="1"/>
</dbReference>
<dbReference type="KEGG" id="hir:HETIRDRAFT_62145"/>
<evidence type="ECO:0000256" key="7">
    <source>
        <dbReference type="RuleBase" id="RU000489"/>
    </source>
</evidence>
<dbReference type="Gene3D" id="3.20.20.80">
    <property type="entry name" value="Glycosidases"/>
    <property type="match status" value="2"/>
</dbReference>
<dbReference type="GO" id="GO:0008061">
    <property type="term" value="F:chitin binding"/>
    <property type="evidence" value="ECO:0007669"/>
    <property type="project" value="InterPro"/>
</dbReference>
<feature type="signal peptide" evidence="9">
    <location>
        <begin position="1"/>
        <end position="17"/>
    </location>
</feature>
<evidence type="ECO:0000256" key="5">
    <source>
        <dbReference type="ARBA" id="ARBA00023295"/>
    </source>
</evidence>
<dbReference type="SMART" id="SM00636">
    <property type="entry name" value="Glyco_18"/>
    <property type="match status" value="1"/>
</dbReference>
<dbReference type="PROSITE" id="PS01095">
    <property type="entry name" value="GH18_1"/>
    <property type="match status" value="1"/>
</dbReference>
<gene>
    <name evidence="11" type="ORF">HETIRDRAFT_62145</name>
</gene>
<feature type="chain" id="PRO_5004844089" evidence="9">
    <location>
        <begin position="18"/>
        <end position="422"/>
    </location>
</feature>
<dbReference type="InterPro" id="IPR011583">
    <property type="entry name" value="Chitinase_II/V-like_cat"/>
</dbReference>
<dbReference type="HOGENOM" id="CLU_002833_6_1_1"/>
<dbReference type="InterPro" id="IPR001223">
    <property type="entry name" value="Glyco_hydro18_cat"/>
</dbReference>
<dbReference type="GO" id="GO:0006032">
    <property type="term" value="P:chitin catabolic process"/>
    <property type="evidence" value="ECO:0007669"/>
    <property type="project" value="UniProtKB-KW"/>
</dbReference>
<dbReference type="InterPro" id="IPR050314">
    <property type="entry name" value="Glycosyl_Hydrlase_18"/>
</dbReference>
<dbReference type="Proteomes" id="UP000030671">
    <property type="component" value="Unassembled WGS sequence"/>
</dbReference>
<dbReference type="InParanoid" id="W4K5R2"/>
<accession>W4K5R2</accession>
<reference evidence="11 12" key="1">
    <citation type="journal article" date="2012" name="New Phytol.">
        <title>Insight into trade-off between wood decay and parasitism from the genome of a fungal forest pathogen.</title>
        <authorList>
            <person name="Olson A."/>
            <person name="Aerts A."/>
            <person name="Asiegbu F."/>
            <person name="Belbahri L."/>
            <person name="Bouzid O."/>
            <person name="Broberg A."/>
            <person name="Canback B."/>
            <person name="Coutinho P.M."/>
            <person name="Cullen D."/>
            <person name="Dalman K."/>
            <person name="Deflorio G."/>
            <person name="van Diepen L.T."/>
            <person name="Dunand C."/>
            <person name="Duplessis S."/>
            <person name="Durling M."/>
            <person name="Gonthier P."/>
            <person name="Grimwood J."/>
            <person name="Fossdal C.G."/>
            <person name="Hansson D."/>
            <person name="Henrissat B."/>
            <person name="Hietala A."/>
            <person name="Himmelstrand K."/>
            <person name="Hoffmeister D."/>
            <person name="Hogberg N."/>
            <person name="James T.Y."/>
            <person name="Karlsson M."/>
            <person name="Kohler A."/>
            <person name="Kues U."/>
            <person name="Lee Y.H."/>
            <person name="Lin Y.C."/>
            <person name="Lind M."/>
            <person name="Lindquist E."/>
            <person name="Lombard V."/>
            <person name="Lucas S."/>
            <person name="Lunden K."/>
            <person name="Morin E."/>
            <person name="Murat C."/>
            <person name="Park J."/>
            <person name="Raffaello T."/>
            <person name="Rouze P."/>
            <person name="Salamov A."/>
            <person name="Schmutz J."/>
            <person name="Solheim H."/>
            <person name="Stahlberg J."/>
            <person name="Velez H."/>
            <person name="de Vries R.P."/>
            <person name="Wiebenga A."/>
            <person name="Woodward S."/>
            <person name="Yakovlev I."/>
            <person name="Garbelotto M."/>
            <person name="Martin F."/>
            <person name="Grigoriev I.V."/>
            <person name="Stenlid J."/>
        </authorList>
    </citation>
    <scope>NUCLEOTIDE SEQUENCE [LARGE SCALE GENOMIC DNA]</scope>
    <source>
        <strain evidence="11 12">TC 32-1</strain>
    </source>
</reference>
<dbReference type="PROSITE" id="PS51910">
    <property type="entry name" value="GH18_2"/>
    <property type="match status" value="1"/>
</dbReference>
<dbReference type="RefSeq" id="XP_009546983.1">
    <property type="nucleotide sequence ID" value="XM_009548688.1"/>
</dbReference>
<proteinExistence type="inferred from homology"/>
<dbReference type="InterPro" id="IPR017853">
    <property type="entry name" value="GH"/>
</dbReference>
<dbReference type="PANTHER" id="PTHR11177">
    <property type="entry name" value="CHITINASE"/>
    <property type="match status" value="1"/>
</dbReference>
<keyword evidence="6" id="KW-0624">Polysaccharide degradation</keyword>
<comment type="similarity">
    <text evidence="8">Belongs to the glycosyl hydrolase 18 family.</text>
</comment>
<keyword evidence="5 7" id="KW-0326">Glycosidase</keyword>
<keyword evidence="2 7" id="KW-0378">Hydrolase</keyword>
<evidence type="ECO:0000256" key="9">
    <source>
        <dbReference type="SAM" id="SignalP"/>
    </source>
</evidence>
<keyword evidence="9" id="KW-0732">Signal</keyword>
<evidence type="ECO:0000256" key="3">
    <source>
        <dbReference type="ARBA" id="ARBA00023024"/>
    </source>
</evidence>
<dbReference type="GO" id="GO:0008843">
    <property type="term" value="F:endochitinase activity"/>
    <property type="evidence" value="ECO:0007669"/>
    <property type="project" value="UniProtKB-EC"/>
</dbReference>